<reference evidence="12 13" key="1">
    <citation type="submission" date="2019-02" db="EMBL/GenBank/DDBJ databases">
        <title>Planctomycetal bacteria perform biofilm scaping via a novel small molecule.</title>
        <authorList>
            <person name="Jeske O."/>
            <person name="Boedeker C."/>
            <person name="Wiegand S."/>
            <person name="Breitling P."/>
            <person name="Kallscheuer N."/>
            <person name="Jogler M."/>
            <person name="Rohde M."/>
            <person name="Petersen J."/>
            <person name="Medema M.H."/>
            <person name="Surup F."/>
            <person name="Jogler C."/>
        </authorList>
    </citation>
    <scope>NUCLEOTIDE SEQUENCE [LARGE SCALE GENOMIC DNA]</scope>
    <source>
        <strain evidence="12 13">Mal15</strain>
    </source>
</reference>
<dbReference type="EC" id="2.8.1.7" evidence="4"/>
<comment type="catalytic activity">
    <reaction evidence="10">
        <text>(sulfur carrier)-H + L-cysteine = (sulfur carrier)-SH + L-alanine</text>
        <dbReference type="Rhea" id="RHEA:43892"/>
        <dbReference type="Rhea" id="RHEA-COMP:14737"/>
        <dbReference type="Rhea" id="RHEA-COMP:14739"/>
        <dbReference type="ChEBI" id="CHEBI:29917"/>
        <dbReference type="ChEBI" id="CHEBI:35235"/>
        <dbReference type="ChEBI" id="CHEBI:57972"/>
        <dbReference type="ChEBI" id="CHEBI:64428"/>
        <dbReference type="EC" id="2.8.1.7"/>
    </reaction>
</comment>
<evidence type="ECO:0000313" key="12">
    <source>
        <dbReference type="EMBL" id="QEG02381.1"/>
    </source>
</evidence>
<evidence type="ECO:0000256" key="6">
    <source>
        <dbReference type="ARBA" id="ARBA00022723"/>
    </source>
</evidence>
<dbReference type="InterPro" id="IPR000192">
    <property type="entry name" value="Aminotrans_V_dom"/>
</dbReference>
<comment type="similarity">
    <text evidence="3">Belongs to the class-V pyridoxal-phosphate-dependent aminotransferase family. NifS/IscS subfamily.</text>
</comment>
<accession>A0A5B9MQA1</accession>
<name>A0A5B9MQA1_9BACT</name>
<keyword evidence="5 12" id="KW-0808">Transferase</keyword>
<dbReference type="GO" id="GO:0051536">
    <property type="term" value="F:iron-sulfur cluster binding"/>
    <property type="evidence" value="ECO:0007669"/>
    <property type="project" value="UniProtKB-KW"/>
</dbReference>
<evidence type="ECO:0000256" key="3">
    <source>
        <dbReference type="ARBA" id="ARBA00006490"/>
    </source>
</evidence>
<dbReference type="Pfam" id="PF00266">
    <property type="entry name" value="Aminotran_5"/>
    <property type="match status" value="1"/>
</dbReference>
<evidence type="ECO:0000256" key="10">
    <source>
        <dbReference type="ARBA" id="ARBA00050776"/>
    </source>
</evidence>
<dbReference type="Gene3D" id="3.90.1150.10">
    <property type="entry name" value="Aspartate Aminotransferase, domain 1"/>
    <property type="match status" value="1"/>
</dbReference>
<dbReference type="GO" id="GO:0031071">
    <property type="term" value="F:cysteine desulfurase activity"/>
    <property type="evidence" value="ECO:0007669"/>
    <property type="project" value="UniProtKB-EC"/>
</dbReference>
<dbReference type="PANTHER" id="PTHR11601:SF34">
    <property type="entry name" value="CYSTEINE DESULFURASE"/>
    <property type="match status" value="1"/>
</dbReference>
<dbReference type="AlphaFoldDB" id="A0A5B9MQA1"/>
<dbReference type="Proteomes" id="UP000321353">
    <property type="component" value="Chromosome"/>
</dbReference>
<keyword evidence="8" id="KW-0408">Iron</keyword>
<evidence type="ECO:0000256" key="8">
    <source>
        <dbReference type="ARBA" id="ARBA00023004"/>
    </source>
</evidence>
<dbReference type="PANTHER" id="PTHR11601">
    <property type="entry name" value="CYSTEINE DESULFURYLASE FAMILY MEMBER"/>
    <property type="match status" value="1"/>
</dbReference>
<dbReference type="InterPro" id="IPR015422">
    <property type="entry name" value="PyrdxlP-dep_Trfase_small"/>
</dbReference>
<keyword evidence="6" id="KW-0479">Metal-binding</keyword>
<organism evidence="12 13">
    <name type="scientific">Stieleria maiorica</name>
    <dbReference type="NCBI Taxonomy" id="2795974"/>
    <lineage>
        <taxon>Bacteria</taxon>
        <taxon>Pseudomonadati</taxon>
        <taxon>Planctomycetota</taxon>
        <taxon>Planctomycetia</taxon>
        <taxon>Pirellulales</taxon>
        <taxon>Pirellulaceae</taxon>
        <taxon>Stieleria</taxon>
    </lineage>
</organism>
<keyword evidence="7" id="KW-0663">Pyridoxal phosphate</keyword>
<dbReference type="KEGG" id="smam:Mal15_65020"/>
<dbReference type="Gene3D" id="3.40.640.10">
    <property type="entry name" value="Type I PLP-dependent aspartate aminotransferase-like (Major domain)"/>
    <property type="match status" value="1"/>
</dbReference>
<proteinExistence type="inferred from homology"/>
<dbReference type="PIRSF" id="PIRSF005572">
    <property type="entry name" value="NifS"/>
    <property type="match status" value="1"/>
</dbReference>
<sequence length="362" mass="39373">MLPFLRESFGNPGTPHPSVGGVVQRAVREAREETAQLVNCRPNELIWTSGATEANNLAILGLAEQTPEGRRHIVTQVTEHSAVLEPCRHLESKGWEVTYLSVDELGLIDLQQLENAITDATSLVSIMWGNNEIGTIQPVADIARLCAARGILFHCDAAQAVGKIVVDLEAVAISMLTFSAHKLYGPKGVGVLFVRDLNKQQMISPRQFGGGQEKSLRAGTLNVPCIVGLGAACKLAAAHQQRWHDKVVALRNRFESILLDRLQHISINGDRDNRLPHISNIAFYETDDEGLLTMLPEIVASTGSACHVSDFAPSHVLDALPVDPKPTECSLRFGFGKGNTEQETRSAADAICRAVEHFRASL</sequence>
<dbReference type="InterPro" id="IPR015421">
    <property type="entry name" value="PyrdxlP-dep_Trfase_major"/>
</dbReference>
<keyword evidence="9" id="KW-0411">Iron-sulfur</keyword>
<dbReference type="FunFam" id="3.40.640.10:FF:000084">
    <property type="entry name" value="IscS-like cysteine desulfurase"/>
    <property type="match status" value="1"/>
</dbReference>
<protein>
    <recommendedName>
        <fullName evidence="4">cysteine desulfurase</fullName>
        <ecNumber evidence="4">2.8.1.7</ecNumber>
    </recommendedName>
</protein>
<dbReference type="EMBL" id="CP036264">
    <property type="protein sequence ID" value="QEG02381.1"/>
    <property type="molecule type" value="Genomic_DNA"/>
</dbReference>
<dbReference type="GO" id="GO:0046872">
    <property type="term" value="F:metal ion binding"/>
    <property type="evidence" value="ECO:0007669"/>
    <property type="project" value="UniProtKB-KW"/>
</dbReference>
<dbReference type="InterPro" id="IPR015424">
    <property type="entry name" value="PyrdxlP-dep_Trfase"/>
</dbReference>
<gene>
    <name evidence="12" type="primary">iscS_2</name>
    <name evidence="12" type="ORF">Mal15_65020</name>
</gene>
<evidence type="ECO:0000256" key="5">
    <source>
        <dbReference type="ARBA" id="ARBA00022679"/>
    </source>
</evidence>
<evidence type="ECO:0000256" key="2">
    <source>
        <dbReference type="ARBA" id="ARBA00003120"/>
    </source>
</evidence>
<feature type="domain" description="Aminotransferase class V" evidence="11">
    <location>
        <begin position="3"/>
        <end position="343"/>
    </location>
</feature>
<evidence type="ECO:0000256" key="4">
    <source>
        <dbReference type="ARBA" id="ARBA00012239"/>
    </source>
</evidence>
<evidence type="ECO:0000256" key="7">
    <source>
        <dbReference type="ARBA" id="ARBA00022898"/>
    </source>
</evidence>
<keyword evidence="13" id="KW-1185">Reference proteome</keyword>
<evidence type="ECO:0000313" key="13">
    <source>
        <dbReference type="Proteomes" id="UP000321353"/>
    </source>
</evidence>
<evidence type="ECO:0000259" key="11">
    <source>
        <dbReference type="Pfam" id="PF00266"/>
    </source>
</evidence>
<comment type="function">
    <text evidence="2">Catalyzes the removal of elemental sulfur atoms from cysteine to produce alanine. Seems to participate in the biosynthesis of the nitrogenase metalloclusters by providing the inorganic sulfur required for the Fe-S core formation.</text>
</comment>
<comment type="cofactor">
    <cofactor evidence="1">
        <name>pyridoxal 5'-phosphate</name>
        <dbReference type="ChEBI" id="CHEBI:597326"/>
    </cofactor>
</comment>
<dbReference type="SUPFAM" id="SSF53383">
    <property type="entry name" value="PLP-dependent transferases"/>
    <property type="match status" value="1"/>
</dbReference>
<evidence type="ECO:0000256" key="9">
    <source>
        <dbReference type="ARBA" id="ARBA00023014"/>
    </source>
</evidence>
<dbReference type="InterPro" id="IPR016454">
    <property type="entry name" value="Cysteine_dSase"/>
</dbReference>
<evidence type="ECO:0000256" key="1">
    <source>
        <dbReference type="ARBA" id="ARBA00001933"/>
    </source>
</evidence>